<evidence type="ECO:0000256" key="2">
    <source>
        <dbReference type="SAM" id="MobiDB-lite"/>
    </source>
</evidence>
<dbReference type="PANTHER" id="PTHR33392:SF6">
    <property type="entry name" value="POLYISOPRENYL-TEICHOIC ACID--PEPTIDOGLYCAN TEICHOIC ACID TRANSFERASE TAGU"/>
    <property type="match status" value="1"/>
</dbReference>
<dbReference type="NCBIfam" id="TIGR00350">
    <property type="entry name" value="lytR_cpsA_psr"/>
    <property type="match status" value="1"/>
</dbReference>
<name>A0ABQ5JP67_9LACO</name>
<reference evidence="5 6" key="1">
    <citation type="submission" date="2022-03" db="EMBL/GenBank/DDBJ databases">
        <title>Draft genome sequence of Furfurilactobacillus curtus JCM 31185.</title>
        <authorList>
            <person name="Suzuki S."/>
            <person name="Endo A."/>
            <person name="Kajikawa A."/>
        </authorList>
    </citation>
    <scope>NUCLEOTIDE SEQUENCE [LARGE SCALE GENOMIC DNA]</scope>
    <source>
        <strain evidence="5 6">JCM 31185</strain>
    </source>
</reference>
<evidence type="ECO:0000313" key="5">
    <source>
        <dbReference type="EMBL" id="GKT06301.1"/>
    </source>
</evidence>
<feature type="domain" description="Cell envelope-related transcriptional attenuator" evidence="4">
    <location>
        <begin position="111"/>
        <end position="256"/>
    </location>
</feature>
<dbReference type="InterPro" id="IPR050922">
    <property type="entry name" value="LytR/CpsA/Psr_CW_biosynth"/>
</dbReference>
<evidence type="ECO:0000259" key="4">
    <source>
        <dbReference type="Pfam" id="PF03816"/>
    </source>
</evidence>
<comment type="similarity">
    <text evidence="1">Belongs to the LytR/CpsA/Psr (LCP) family.</text>
</comment>
<feature type="transmembrane region" description="Helical" evidence="3">
    <location>
        <begin position="40"/>
        <end position="60"/>
    </location>
</feature>
<keyword evidence="3" id="KW-1133">Transmembrane helix</keyword>
<feature type="region of interest" description="Disordered" evidence="2">
    <location>
        <begin position="1"/>
        <end position="32"/>
    </location>
</feature>
<dbReference type="Gene3D" id="3.40.630.190">
    <property type="entry name" value="LCP protein"/>
    <property type="match status" value="1"/>
</dbReference>
<evidence type="ECO:0000256" key="3">
    <source>
        <dbReference type="SAM" id="Phobius"/>
    </source>
</evidence>
<feature type="compositionally biased region" description="Polar residues" evidence="2">
    <location>
        <begin position="1"/>
        <end position="24"/>
    </location>
</feature>
<keyword evidence="6" id="KW-1185">Reference proteome</keyword>
<evidence type="ECO:0000313" key="6">
    <source>
        <dbReference type="Proteomes" id="UP001628078"/>
    </source>
</evidence>
<evidence type="ECO:0000256" key="1">
    <source>
        <dbReference type="ARBA" id="ARBA00006068"/>
    </source>
</evidence>
<dbReference type="RefSeq" id="WP_407884323.1">
    <property type="nucleotide sequence ID" value="NZ_BQXO01000004.1"/>
</dbReference>
<dbReference type="Proteomes" id="UP001628078">
    <property type="component" value="Unassembled WGS sequence"/>
</dbReference>
<protein>
    <submittedName>
        <fullName evidence="5">LytR family transcriptional regulator</fullName>
    </submittedName>
</protein>
<dbReference type="Pfam" id="PF03816">
    <property type="entry name" value="LytR_cpsA_psr"/>
    <property type="match status" value="1"/>
</dbReference>
<proteinExistence type="inferred from homology"/>
<keyword evidence="3" id="KW-0472">Membrane</keyword>
<comment type="caution">
    <text evidence="5">The sequence shown here is derived from an EMBL/GenBank/DDBJ whole genome shotgun (WGS) entry which is preliminary data.</text>
</comment>
<dbReference type="InterPro" id="IPR004474">
    <property type="entry name" value="LytR_CpsA_psr"/>
</dbReference>
<accession>A0ABQ5JP67</accession>
<dbReference type="PANTHER" id="PTHR33392">
    <property type="entry name" value="POLYISOPRENYL-TEICHOIC ACID--PEPTIDOGLYCAN TEICHOIC ACID TRANSFERASE TAGU"/>
    <property type="match status" value="1"/>
</dbReference>
<sequence length="342" mass="37895">MKNQPNENNMDSRMQRRSANQQGPKQPKQHGTRRWHPWRWFWGIIILLLLVIVGFGAVAYHNINSATSKAYKSAGITKARDTKAVLNSKKPISILFLGTDTGALGRSYKGRTDTIMIATINPQTKKMLLVSLPRDTMTDIAGYPDESPAKINAAYAYGGVGTTIKTVQNLLNVPIDYYALLNMGGLEKAINEVGGVTVTSPLSFSYEGSTFEKGQTYHMNGATALKFSRMRYDDPQGDYGRQTRQRLVVEALFRKSIAVQTVLNSSFLNSISSQSQTDLTNSDLVKLAQNYRSATKNISSDHMQGQGQMINGQSFEVVGHSEKQRVTNELRTSLDLSAKTDE</sequence>
<keyword evidence="3" id="KW-0812">Transmembrane</keyword>
<organism evidence="5 6">
    <name type="scientific">Furfurilactobacillus curtus</name>
    <dbReference type="NCBI Taxonomy" id="1746200"/>
    <lineage>
        <taxon>Bacteria</taxon>
        <taxon>Bacillati</taxon>
        <taxon>Bacillota</taxon>
        <taxon>Bacilli</taxon>
        <taxon>Lactobacillales</taxon>
        <taxon>Lactobacillaceae</taxon>
        <taxon>Furfurilactobacillus</taxon>
    </lineage>
</organism>
<gene>
    <name evidence="5" type="ORF">JCM31185_15880</name>
</gene>
<dbReference type="EMBL" id="BQXO01000004">
    <property type="protein sequence ID" value="GKT06301.1"/>
    <property type="molecule type" value="Genomic_DNA"/>
</dbReference>